<dbReference type="InterPro" id="IPR024960">
    <property type="entry name" value="PEMT/MFAP"/>
</dbReference>
<comment type="function">
    <text evidence="19">Catalyzes the second two steps of the methylation pathway of phosphatidylcholine biosynthesis, the SAM-dependent methylation of phosphatidylmonomethylethanolamine (PMME) to phosphatidyldimethylethanolamine (PDME) and of PDME to phosphatidylcholine (PC).</text>
</comment>
<evidence type="ECO:0000256" key="2">
    <source>
        <dbReference type="ARBA" id="ARBA00004969"/>
    </source>
</evidence>
<evidence type="ECO:0000313" key="24">
    <source>
        <dbReference type="EMBL" id="TQN71042.1"/>
    </source>
</evidence>
<name>A0A5Q4BVD5_9PEZI</name>
<keyword evidence="7" id="KW-0949">S-adenosyl-L-methionine</keyword>
<dbReference type="PROSITE" id="PS51599">
    <property type="entry name" value="SAM_PEMT_PEM2"/>
    <property type="match status" value="1"/>
</dbReference>
<evidence type="ECO:0000256" key="15">
    <source>
        <dbReference type="ARBA" id="ARBA00023264"/>
    </source>
</evidence>
<dbReference type="Pfam" id="PF04191">
    <property type="entry name" value="PEMT"/>
    <property type="match status" value="1"/>
</dbReference>
<keyword evidence="11" id="KW-0443">Lipid metabolism</keyword>
<feature type="transmembrane region" description="Helical" evidence="22">
    <location>
        <begin position="559"/>
        <end position="578"/>
    </location>
</feature>
<dbReference type="OrthoDB" id="2405722at2759"/>
<keyword evidence="12" id="KW-0496">Mitochondrion</keyword>
<dbReference type="UniPathway" id="UPA00753"/>
<dbReference type="HAMAP" id="MF_03216">
    <property type="entry name" value="PLMT"/>
    <property type="match status" value="1"/>
</dbReference>
<evidence type="ECO:0000259" key="23">
    <source>
        <dbReference type="Pfam" id="PF08595"/>
    </source>
</evidence>
<keyword evidence="13 22" id="KW-0472">Membrane</keyword>
<evidence type="ECO:0000256" key="19">
    <source>
        <dbReference type="ARBA" id="ARBA00056845"/>
    </source>
</evidence>
<evidence type="ECO:0000256" key="7">
    <source>
        <dbReference type="ARBA" id="ARBA00022691"/>
    </source>
</evidence>
<comment type="catalytic activity">
    <reaction evidence="17">
        <text>a 1,2-diacyl-sn-glycero-3-phospho-N,N-dimethylethanolamine + S-adenosyl-L-methionine = a 1,2-diacyl-sn-glycero-3-phosphocholine + S-adenosyl-L-homocysteine + H(+)</text>
        <dbReference type="Rhea" id="RHEA:32739"/>
        <dbReference type="ChEBI" id="CHEBI:15378"/>
        <dbReference type="ChEBI" id="CHEBI:57643"/>
        <dbReference type="ChEBI" id="CHEBI:57856"/>
        <dbReference type="ChEBI" id="CHEBI:59789"/>
        <dbReference type="ChEBI" id="CHEBI:64572"/>
        <dbReference type="EC" id="2.1.1.71"/>
    </reaction>
</comment>
<feature type="transmembrane region" description="Helical" evidence="22">
    <location>
        <begin position="656"/>
        <end position="680"/>
    </location>
</feature>
<feature type="compositionally biased region" description="Basic and acidic residues" evidence="21">
    <location>
        <begin position="472"/>
        <end position="483"/>
    </location>
</feature>
<keyword evidence="6 24" id="KW-0808">Transferase</keyword>
<gene>
    <name evidence="24" type="primary">Chol-2</name>
    <name evidence="24" type="ORF">CSHISOI_04417</name>
</gene>
<evidence type="ECO:0000256" key="22">
    <source>
        <dbReference type="SAM" id="Phobius"/>
    </source>
</evidence>
<dbReference type="PANTHER" id="PTHR28232:SF1">
    <property type="entry name" value="TRANSCRIPTIONAL REGULATORY PROTEIN RXT2"/>
    <property type="match status" value="1"/>
</dbReference>
<keyword evidence="25" id="KW-1185">Reference proteome</keyword>
<feature type="transmembrane region" description="Helical" evidence="22">
    <location>
        <begin position="598"/>
        <end position="618"/>
    </location>
</feature>
<feature type="non-terminal residue" evidence="24">
    <location>
        <position position="711"/>
    </location>
</feature>
<evidence type="ECO:0000256" key="20">
    <source>
        <dbReference type="ARBA" id="ARBA00073588"/>
    </source>
</evidence>
<evidence type="ECO:0000256" key="1">
    <source>
        <dbReference type="ARBA" id="ARBA00004477"/>
    </source>
</evidence>
<evidence type="ECO:0000256" key="16">
    <source>
        <dbReference type="ARBA" id="ARBA00034137"/>
    </source>
</evidence>
<feature type="transmembrane region" description="Helical" evidence="22">
    <location>
        <begin position="625"/>
        <end position="644"/>
    </location>
</feature>
<keyword evidence="4" id="KW-0444">Lipid biosynthesis</keyword>
<evidence type="ECO:0000256" key="14">
    <source>
        <dbReference type="ARBA" id="ARBA00023209"/>
    </source>
</evidence>
<evidence type="ECO:0000256" key="17">
    <source>
        <dbReference type="ARBA" id="ARBA00051252"/>
    </source>
</evidence>
<keyword evidence="15" id="KW-1208">Phospholipid metabolism</keyword>
<evidence type="ECO:0000256" key="4">
    <source>
        <dbReference type="ARBA" id="ARBA00022516"/>
    </source>
</evidence>
<dbReference type="GO" id="GO:0000773">
    <property type="term" value="F:phosphatidyl-N-methylethanolamine N-methyltransferase activity"/>
    <property type="evidence" value="ECO:0007669"/>
    <property type="project" value="UniProtKB-EC"/>
</dbReference>
<dbReference type="GO" id="GO:0033698">
    <property type="term" value="C:Rpd3L complex"/>
    <property type="evidence" value="ECO:0007669"/>
    <property type="project" value="TreeGrafter"/>
</dbReference>
<dbReference type="InterPro" id="IPR039602">
    <property type="entry name" value="Rxt2"/>
</dbReference>
<dbReference type="GO" id="GO:0005789">
    <property type="term" value="C:endoplasmic reticulum membrane"/>
    <property type="evidence" value="ECO:0007669"/>
    <property type="project" value="UniProtKB-SubCell"/>
</dbReference>
<dbReference type="GO" id="GO:0006656">
    <property type="term" value="P:phosphatidylcholine biosynthetic process"/>
    <property type="evidence" value="ECO:0007669"/>
    <property type="project" value="UniProtKB-UniPathway"/>
</dbReference>
<dbReference type="EMBL" id="PUHP01000310">
    <property type="protein sequence ID" value="TQN71042.1"/>
    <property type="molecule type" value="Genomic_DNA"/>
</dbReference>
<comment type="subcellular location">
    <subcellularLocation>
        <location evidence="1">Endoplasmic reticulum membrane</location>
        <topology evidence="1">Multi-pass membrane protein</topology>
    </subcellularLocation>
</comment>
<evidence type="ECO:0000256" key="12">
    <source>
        <dbReference type="ARBA" id="ARBA00023128"/>
    </source>
</evidence>
<comment type="catalytic activity">
    <reaction evidence="18">
        <text>a 1,2-diacyl-sn-glycero-3-phospho-N-methylethanolamine + S-adenosyl-L-methionine = a 1,2-diacyl-sn-glycero-3-phospho-N,N-dimethylethanolamine + S-adenosyl-L-homocysteine + H(+)</text>
        <dbReference type="Rhea" id="RHEA:32735"/>
        <dbReference type="ChEBI" id="CHEBI:15378"/>
        <dbReference type="ChEBI" id="CHEBI:57856"/>
        <dbReference type="ChEBI" id="CHEBI:59789"/>
        <dbReference type="ChEBI" id="CHEBI:64572"/>
        <dbReference type="ChEBI" id="CHEBI:64573"/>
        <dbReference type="EC" id="2.1.1.71"/>
    </reaction>
</comment>
<dbReference type="InterPro" id="IPR013904">
    <property type="entry name" value="RXT2_N"/>
</dbReference>
<feature type="region of interest" description="Disordered" evidence="21">
    <location>
        <begin position="209"/>
        <end position="340"/>
    </location>
</feature>
<feature type="region of interest" description="Disordered" evidence="21">
    <location>
        <begin position="448"/>
        <end position="492"/>
    </location>
</feature>
<protein>
    <recommendedName>
        <fullName evidence="20">Phosphatidyl-N-methylethanolamine N-methyltransferase</fullName>
        <ecNumber evidence="16">2.1.1.71</ecNumber>
    </recommendedName>
</protein>
<evidence type="ECO:0000256" key="6">
    <source>
        <dbReference type="ARBA" id="ARBA00022679"/>
    </source>
</evidence>
<feature type="domain" description="Transcriptional regulatory protein RXT2 N-terminal" evidence="23">
    <location>
        <begin position="37"/>
        <end position="177"/>
    </location>
</feature>
<keyword evidence="14" id="KW-0594">Phospholipid biosynthesis</keyword>
<evidence type="ECO:0000256" key="8">
    <source>
        <dbReference type="ARBA" id="ARBA00022692"/>
    </source>
</evidence>
<dbReference type="FunFam" id="1.20.120.1630:FF:000005">
    <property type="entry name" value="Phosphatidylethanolamine N-methyltransferase"/>
    <property type="match status" value="1"/>
</dbReference>
<dbReference type="EC" id="2.1.1.71" evidence="16"/>
<comment type="pathway">
    <text evidence="2">Phospholipid metabolism; phosphatidylcholine biosynthesis.</text>
</comment>
<evidence type="ECO:0000313" key="25">
    <source>
        <dbReference type="Proteomes" id="UP000326340"/>
    </source>
</evidence>
<comment type="caution">
    <text evidence="24">The sequence shown here is derived from an EMBL/GenBank/DDBJ whole genome shotgun (WGS) entry which is preliminary data.</text>
</comment>
<sequence>MATQQILFSETVAAMKKALKRKSYESDSDDEIDHYGNRGHKLKKRALFSHQGQLAPPSGPEVYNEIIDYAGQQRTIISRNPPIVDEEGYEIDSDDDEERIQEAVSSATELDPYANIRIEQILAPLTISTDLPSHPTLSKPFTAKTLDEIAEQSCEVRRKENASLWRVRHLFTRLCGDYTWVPCGAMVGPDDADLYSTDYVERGYSRKTKAPAAGGFDDASSGTASGNARLEQAPNGTNGESSGDKQSSDGDIAMTDAGSDKGEARKQASEKSTEDTHTAGEASRPTNGQVPKSSAAPKTGQEESIANRKQKQKAVDVEMHEGQAAPPSQPGAEAAEHNGTHAPSIASETVDETFVHPFFRPPPNARPDRDVGLPEAEAEDIRRLLALYVQKQEEVCRGAIKLHEGLLKANRLRKTVLQWSKAEAHSGANRDMSDGEDWYDKEEWGLTEDLKKGQDDEEEDTGTVAKKTRNRRGGEQNKNKDTKTSGSLQPSDFITLRNPIPIMAPVEIESKALVDFNQKSLFVSAAAVAFNPLFWNIVARQEYKNKVLTKLFGGRSQTACYGLAVTIFSLGIFRDLLYERALRFQPAHPLLSSDAVTYVGYALVACGNVLVLSSTWQLGITGTFLGDYFGILMDSIVTGFPFNITDAPMYNGSTMSFLGAALIYGKPAGILLTVWVYIVYQVALSYENPFTAGIYAKRDRERAAGKDTKKA</sequence>
<keyword evidence="8 22" id="KW-0812">Transmembrane</keyword>
<dbReference type="AlphaFoldDB" id="A0A5Q4BVD5"/>
<dbReference type="Proteomes" id="UP000326340">
    <property type="component" value="Unassembled WGS sequence"/>
</dbReference>
<evidence type="ECO:0000256" key="10">
    <source>
        <dbReference type="ARBA" id="ARBA00022989"/>
    </source>
</evidence>
<evidence type="ECO:0000256" key="21">
    <source>
        <dbReference type="SAM" id="MobiDB-lite"/>
    </source>
</evidence>
<feature type="transmembrane region" description="Helical" evidence="22">
    <location>
        <begin position="520"/>
        <end position="538"/>
    </location>
</feature>
<proteinExistence type="inferred from homology"/>
<keyword evidence="9" id="KW-0256">Endoplasmic reticulum</keyword>
<feature type="compositionally biased region" description="Basic and acidic residues" evidence="21">
    <location>
        <begin position="258"/>
        <end position="278"/>
    </location>
</feature>
<evidence type="ECO:0000256" key="9">
    <source>
        <dbReference type="ARBA" id="ARBA00022824"/>
    </source>
</evidence>
<comment type="pathway">
    <text evidence="3">Lipid metabolism.</text>
</comment>
<accession>A0A5Q4BVD5</accession>
<evidence type="ECO:0000256" key="11">
    <source>
        <dbReference type="ARBA" id="ARBA00023098"/>
    </source>
</evidence>
<dbReference type="PANTHER" id="PTHR28232">
    <property type="entry name" value="TRANSCRIPTIONAL REGULATORY PROTEIN RXT2"/>
    <property type="match status" value="1"/>
</dbReference>
<keyword evidence="5 24" id="KW-0489">Methyltransferase</keyword>
<keyword evidence="10 22" id="KW-1133">Transmembrane helix</keyword>
<evidence type="ECO:0000256" key="3">
    <source>
        <dbReference type="ARBA" id="ARBA00005189"/>
    </source>
</evidence>
<dbReference type="Gene3D" id="1.20.120.1630">
    <property type="match status" value="1"/>
</dbReference>
<evidence type="ECO:0000256" key="13">
    <source>
        <dbReference type="ARBA" id="ARBA00023136"/>
    </source>
</evidence>
<evidence type="ECO:0000256" key="5">
    <source>
        <dbReference type="ARBA" id="ARBA00022603"/>
    </source>
</evidence>
<dbReference type="GO" id="GO:0032259">
    <property type="term" value="P:methylation"/>
    <property type="evidence" value="ECO:0007669"/>
    <property type="project" value="UniProtKB-KW"/>
</dbReference>
<dbReference type="GO" id="GO:0005829">
    <property type="term" value="C:cytosol"/>
    <property type="evidence" value="ECO:0007669"/>
    <property type="project" value="TreeGrafter"/>
</dbReference>
<evidence type="ECO:0000256" key="18">
    <source>
        <dbReference type="ARBA" id="ARBA00052459"/>
    </source>
</evidence>
<dbReference type="Pfam" id="PF08595">
    <property type="entry name" value="RXT2_N"/>
    <property type="match status" value="1"/>
</dbReference>
<reference evidence="24 25" key="1">
    <citation type="journal article" date="2019" name="Sci. Rep.">
        <title>Colletotrichum shisoi sp. nov., an anthracnose pathogen of Perilla frutescens in Japan: molecular phylogenetic, morphological and genomic evidence.</title>
        <authorList>
            <person name="Gan P."/>
            <person name="Tsushima A."/>
            <person name="Hiroyama R."/>
            <person name="Narusaka M."/>
            <person name="Takano Y."/>
            <person name="Narusaka Y."/>
            <person name="Kawaradani M."/>
            <person name="Damm U."/>
            <person name="Shirasu K."/>
        </authorList>
    </citation>
    <scope>NUCLEOTIDE SEQUENCE [LARGE SCALE GENOMIC DNA]</scope>
    <source>
        <strain evidence="24 25">PG-2018a</strain>
    </source>
</reference>
<dbReference type="InterPro" id="IPR007318">
    <property type="entry name" value="Phopholipid_MeTrfase"/>
</dbReference>
<organism evidence="24 25">
    <name type="scientific">Colletotrichum shisoi</name>
    <dbReference type="NCBI Taxonomy" id="2078593"/>
    <lineage>
        <taxon>Eukaryota</taxon>
        <taxon>Fungi</taxon>
        <taxon>Dikarya</taxon>
        <taxon>Ascomycota</taxon>
        <taxon>Pezizomycotina</taxon>
        <taxon>Sordariomycetes</taxon>
        <taxon>Hypocreomycetidae</taxon>
        <taxon>Glomerellales</taxon>
        <taxon>Glomerellaceae</taxon>
        <taxon>Colletotrichum</taxon>
        <taxon>Colletotrichum destructivum species complex</taxon>
    </lineage>
</organism>